<feature type="compositionally biased region" description="Polar residues" evidence="5">
    <location>
        <begin position="19"/>
        <end position="36"/>
    </location>
</feature>
<keyword evidence="2" id="KW-0677">Repeat</keyword>
<organism evidence="6 9">
    <name type="scientific">Trichoderma gamsii</name>
    <dbReference type="NCBI Taxonomy" id="398673"/>
    <lineage>
        <taxon>Eukaryota</taxon>
        <taxon>Fungi</taxon>
        <taxon>Dikarya</taxon>
        <taxon>Ascomycota</taxon>
        <taxon>Pezizomycotina</taxon>
        <taxon>Sordariomycetes</taxon>
        <taxon>Hypocreomycetidae</taxon>
        <taxon>Hypocreales</taxon>
        <taxon>Hypocreaceae</taxon>
        <taxon>Trichoderma</taxon>
    </lineage>
</organism>
<dbReference type="GO" id="GO:0045944">
    <property type="term" value="P:positive regulation of transcription by RNA polymerase II"/>
    <property type="evidence" value="ECO:0007669"/>
    <property type="project" value="TreeGrafter"/>
</dbReference>
<dbReference type="InterPro" id="IPR043451">
    <property type="entry name" value="Myocardin-like"/>
</dbReference>
<feature type="region of interest" description="Disordered" evidence="5">
    <location>
        <begin position="1"/>
        <end position="61"/>
    </location>
</feature>
<reference evidence="6 9" key="2">
    <citation type="submission" date="2017-02" db="EMBL/GenBank/DDBJ databases">
        <title>Genomes of Trichoderma spp. with biocontrol activity.</title>
        <authorList>
            <person name="Gardiner D."/>
            <person name="Kazan K."/>
            <person name="Vos C."/>
            <person name="Harvey P."/>
        </authorList>
    </citation>
    <scope>NUCLEOTIDE SEQUENCE [LARGE SCALE GENOMIC DNA]</scope>
    <source>
        <strain evidence="6 9">A5MH</strain>
    </source>
</reference>
<evidence type="ECO:0008006" key="10">
    <source>
        <dbReference type="Google" id="ProtNLM"/>
    </source>
</evidence>
<evidence type="ECO:0000313" key="6">
    <source>
        <dbReference type="EMBL" id="PNP37613.1"/>
    </source>
</evidence>
<dbReference type="PANTHER" id="PTHR22793">
    <property type="entry name" value="MYOCARDIN-RELATED TRANSCRIPTION FACTOR-RELATED"/>
    <property type="match status" value="1"/>
</dbReference>
<protein>
    <recommendedName>
        <fullName evidence="10">RPEL repeat protein</fullName>
    </recommendedName>
</protein>
<comment type="subcellular location">
    <subcellularLocation>
        <location evidence="1">Nucleus</location>
    </subcellularLocation>
</comment>
<dbReference type="OrthoDB" id="197676at2759"/>
<dbReference type="EMBL" id="JPDN02000001">
    <property type="protein sequence ID" value="PON30975.1"/>
    <property type="molecule type" value="Genomic_DNA"/>
</dbReference>
<gene>
    <name evidence="7" type="ORF">TGAM01_v200395</name>
    <name evidence="6" type="ORF">TGAMA5MH_10453</name>
</gene>
<feature type="repeat" description="RPEL" evidence="4">
    <location>
        <begin position="30"/>
        <end position="55"/>
    </location>
</feature>
<evidence type="ECO:0000256" key="4">
    <source>
        <dbReference type="PROSITE-ProRule" id="PRU00401"/>
    </source>
</evidence>
<comment type="caution">
    <text evidence="6">The sequence shown here is derived from an EMBL/GenBank/DDBJ whole genome shotgun (WGS) entry which is preliminary data.</text>
</comment>
<dbReference type="InterPro" id="IPR004018">
    <property type="entry name" value="RPEL_repeat"/>
</dbReference>
<dbReference type="PANTHER" id="PTHR22793:SF12">
    <property type="entry name" value="MYOCARDIN-RELATED TRANSCRIPTION FACTOR, ISOFORM H"/>
    <property type="match status" value="1"/>
</dbReference>
<keyword evidence="3" id="KW-0539">Nucleus</keyword>
<dbReference type="SMART" id="SM00707">
    <property type="entry name" value="RPEL"/>
    <property type="match status" value="2"/>
</dbReference>
<evidence type="ECO:0000313" key="7">
    <source>
        <dbReference type="EMBL" id="PON30975.1"/>
    </source>
</evidence>
<dbReference type="Pfam" id="PF02755">
    <property type="entry name" value="RPEL"/>
    <property type="match status" value="2"/>
</dbReference>
<sequence length="121" mass="13330">MADTTENQAPEAPVVDESPISSVGNPARKNSLSTYLKNRPERSELVEKNILPDSTAAPGLLASQKELQKHMLGDKLNDKISHRPTPDALLKEGVLHDDPRSPEEKYQEAIEEEYAKREGGA</sequence>
<feature type="region of interest" description="Disordered" evidence="5">
    <location>
        <begin position="92"/>
        <end position="121"/>
    </location>
</feature>
<dbReference type="Proteomes" id="UP000236546">
    <property type="component" value="Unassembled WGS sequence"/>
</dbReference>
<name>A0A0W7VVS9_9HYPO</name>
<dbReference type="GO" id="GO:0005634">
    <property type="term" value="C:nucleus"/>
    <property type="evidence" value="ECO:0007669"/>
    <property type="project" value="UniProtKB-SubCell"/>
</dbReference>
<feature type="repeat" description="RPEL" evidence="4">
    <location>
        <begin position="74"/>
        <end position="99"/>
    </location>
</feature>
<dbReference type="PROSITE" id="PS51073">
    <property type="entry name" value="RPEL"/>
    <property type="match status" value="2"/>
</dbReference>
<dbReference type="AlphaFoldDB" id="A0A0W7VVS9"/>
<proteinExistence type="predicted"/>
<evidence type="ECO:0000313" key="9">
    <source>
        <dbReference type="Proteomes" id="UP000236546"/>
    </source>
</evidence>
<reference evidence="7 8" key="1">
    <citation type="journal article" date="2016" name="Genome Announc.">
        <title>Draft Whole-Genome Sequence of Trichoderma gamsii T6085, a Promising Biocontrol Agent of Fusarium Head Blight on Wheat.</title>
        <authorList>
            <person name="Baroncelli R."/>
            <person name="Zapparata A."/>
            <person name="Piaggeschi G."/>
            <person name="Sarrocco S."/>
            <person name="Vannacci G."/>
        </authorList>
    </citation>
    <scope>NUCLEOTIDE SEQUENCE [LARGE SCALE GENOMIC DNA]</scope>
    <source>
        <strain evidence="7 8">T6085</strain>
    </source>
</reference>
<dbReference type="STRING" id="398673.A0A0W7VVS9"/>
<dbReference type="GeneID" id="29983210"/>
<evidence type="ECO:0000256" key="5">
    <source>
        <dbReference type="SAM" id="MobiDB-lite"/>
    </source>
</evidence>
<dbReference type="Gene3D" id="6.10.140.2040">
    <property type="match status" value="1"/>
</dbReference>
<evidence type="ECO:0000313" key="8">
    <source>
        <dbReference type="Proteomes" id="UP000054821"/>
    </source>
</evidence>
<evidence type="ECO:0000256" key="1">
    <source>
        <dbReference type="ARBA" id="ARBA00004123"/>
    </source>
</evidence>
<dbReference type="EMBL" id="MTYH01000141">
    <property type="protein sequence ID" value="PNP37613.1"/>
    <property type="molecule type" value="Genomic_DNA"/>
</dbReference>
<accession>A0A0W7VVS9</accession>
<evidence type="ECO:0000256" key="2">
    <source>
        <dbReference type="ARBA" id="ARBA00022737"/>
    </source>
</evidence>
<dbReference type="RefSeq" id="XP_018663533.1">
    <property type="nucleotide sequence ID" value="XM_018803127.1"/>
</dbReference>
<reference evidence="7" key="3">
    <citation type="submission" date="2017-08" db="EMBL/GenBank/DDBJ databases">
        <title>Trichoderma gamsii strain T6085, whole genome shotgun sequencing project.</title>
        <authorList>
            <person name="Baroncelli R."/>
        </authorList>
    </citation>
    <scope>NUCLEOTIDE SEQUENCE</scope>
    <source>
        <strain evidence="7">T6085</strain>
    </source>
</reference>
<dbReference type="GO" id="GO:0003713">
    <property type="term" value="F:transcription coactivator activity"/>
    <property type="evidence" value="ECO:0007669"/>
    <property type="project" value="TreeGrafter"/>
</dbReference>
<feature type="compositionally biased region" description="Basic and acidic residues" evidence="5">
    <location>
        <begin position="38"/>
        <end position="47"/>
    </location>
</feature>
<evidence type="ECO:0000256" key="3">
    <source>
        <dbReference type="ARBA" id="ARBA00023242"/>
    </source>
</evidence>
<dbReference type="Proteomes" id="UP000054821">
    <property type="component" value="Unassembled WGS sequence"/>
</dbReference>
<keyword evidence="8" id="KW-1185">Reference proteome</keyword>